<keyword evidence="2 6" id="KW-0812">Transmembrane</keyword>
<evidence type="ECO:0000256" key="4">
    <source>
        <dbReference type="ARBA" id="ARBA00023136"/>
    </source>
</evidence>
<feature type="transmembrane region" description="Helical" evidence="6">
    <location>
        <begin position="59"/>
        <end position="76"/>
    </location>
</feature>
<evidence type="ECO:0000256" key="3">
    <source>
        <dbReference type="ARBA" id="ARBA00022989"/>
    </source>
</evidence>
<dbReference type="Pfam" id="PF08592">
    <property type="entry name" value="Anthrone_oxy"/>
    <property type="match status" value="1"/>
</dbReference>
<reference evidence="7 8" key="1">
    <citation type="submission" date="2023-01" db="EMBL/GenBank/DDBJ databases">
        <title>Analysis of 21 Apiospora genomes using comparative genomics revels a genus with tremendous synthesis potential of carbohydrate active enzymes and secondary metabolites.</title>
        <authorList>
            <person name="Sorensen T."/>
        </authorList>
    </citation>
    <scope>NUCLEOTIDE SEQUENCE [LARGE SCALE GENOMIC DNA]</scope>
    <source>
        <strain evidence="7 8">CBS 117206</strain>
    </source>
</reference>
<dbReference type="AlphaFoldDB" id="A0AAW0R7F8"/>
<dbReference type="GO" id="GO:0016020">
    <property type="term" value="C:membrane"/>
    <property type="evidence" value="ECO:0007669"/>
    <property type="project" value="UniProtKB-SubCell"/>
</dbReference>
<evidence type="ECO:0000256" key="5">
    <source>
        <dbReference type="ARBA" id="ARBA00034313"/>
    </source>
</evidence>
<organism evidence="7 8">
    <name type="scientific">Apiospora kogelbergensis</name>
    <dbReference type="NCBI Taxonomy" id="1337665"/>
    <lineage>
        <taxon>Eukaryota</taxon>
        <taxon>Fungi</taxon>
        <taxon>Dikarya</taxon>
        <taxon>Ascomycota</taxon>
        <taxon>Pezizomycotina</taxon>
        <taxon>Sordariomycetes</taxon>
        <taxon>Xylariomycetidae</taxon>
        <taxon>Amphisphaeriales</taxon>
        <taxon>Apiosporaceae</taxon>
        <taxon>Apiospora</taxon>
    </lineage>
</organism>
<sequence length="170" mass="18106">MSLANTPLNLAVIGCIISGSCASGIGASISFLGMPALIRQDVSQDALIRQWHGIYKRGAATMPALGASTTLGYWFVAYQMMGSSEWRGFAAAGALTLAIVPFTLVVMMPTIRELETEIAGEGGSAAKDNKKISRSRGTVEALLWKWTRLNVVRSLMPLLGTACAVWNLLS</sequence>
<dbReference type="InterPro" id="IPR013901">
    <property type="entry name" value="Anthrone_oxy"/>
</dbReference>
<gene>
    <name evidence="7" type="ORF">PG999_002116</name>
</gene>
<evidence type="ECO:0000256" key="1">
    <source>
        <dbReference type="ARBA" id="ARBA00004141"/>
    </source>
</evidence>
<proteinExistence type="inferred from homology"/>
<name>A0AAW0R7F8_9PEZI</name>
<dbReference type="PANTHER" id="PTHR35042:SF1">
    <property type="entry name" value="DUF1772-DOMAIN-CONTAINING PROTEIN"/>
    <property type="match status" value="1"/>
</dbReference>
<keyword evidence="4 6" id="KW-0472">Membrane</keyword>
<dbReference type="PANTHER" id="PTHR35042">
    <property type="entry name" value="ANTHRONE OXYGENASE ENCC"/>
    <property type="match status" value="1"/>
</dbReference>
<evidence type="ECO:0000313" key="7">
    <source>
        <dbReference type="EMBL" id="KAK8129736.1"/>
    </source>
</evidence>
<keyword evidence="8" id="KW-1185">Reference proteome</keyword>
<accession>A0AAW0R7F8</accession>
<evidence type="ECO:0008006" key="9">
    <source>
        <dbReference type="Google" id="ProtNLM"/>
    </source>
</evidence>
<comment type="similarity">
    <text evidence="5">Belongs to the anthrone oxygenase family.</text>
</comment>
<evidence type="ECO:0000313" key="8">
    <source>
        <dbReference type="Proteomes" id="UP001392437"/>
    </source>
</evidence>
<comment type="subcellular location">
    <subcellularLocation>
        <location evidence="1">Membrane</location>
        <topology evidence="1">Multi-pass membrane protein</topology>
    </subcellularLocation>
</comment>
<evidence type="ECO:0000256" key="6">
    <source>
        <dbReference type="SAM" id="Phobius"/>
    </source>
</evidence>
<protein>
    <recommendedName>
        <fullName evidence="9">DUF1772-domain-containing protein</fullName>
    </recommendedName>
</protein>
<feature type="transmembrane region" description="Helical" evidence="6">
    <location>
        <begin position="6"/>
        <end position="38"/>
    </location>
</feature>
<keyword evidence="3 6" id="KW-1133">Transmembrane helix</keyword>
<evidence type="ECO:0000256" key="2">
    <source>
        <dbReference type="ARBA" id="ARBA00022692"/>
    </source>
</evidence>
<feature type="transmembrane region" description="Helical" evidence="6">
    <location>
        <begin position="88"/>
        <end position="108"/>
    </location>
</feature>
<dbReference type="Proteomes" id="UP001392437">
    <property type="component" value="Unassembled WGS sequence"/>
</dbReference>
<comment type="caution">
    <text evidence="7">The sequence shown here is derived from an EMBL/GenBank/DDBJ whole genome shotgun (WGS) entry which is preliminary data.</text>
</comment>
<dbReference type="EMBL" id="JAQQWP010000002">
    <property type="protein sequence ID" value="KAK8129736.1"/>
    <property type="molecule type" value="Genomic_DNA"/>
</dbReference>